<dbReference type="InterPro" id="IPR037523">
    <property type="entry name" value="VOC_core"/>
</dbReference>
<dbReference type="AlphaFoldDB" id="A0A328AB07"/>
<name>A0A328AB07_9CAUL</name>
<dbReference type="PROSITE" id="PS51819">
    <property type="entry name" value="VOC"/>
    <property type="match status" value="1"/>
</dbReference>
<dbReference type="Gene3D" id="3.10.180.10">
    <property type="entry name" value="2,3-Dihydroxybiphenyl 1,2-Dioxygenase, domain 1"/>
    <property type="match status" value="1"/>
</dbReference>
<dbReference type="Proteomes" id="UP000249254">
    <property type="component" value="Unassembled WGS sequence"/>
</dbReference>
<evidence type="ECO:0000259" key="1">
    <source>
        <dbReference type="PROSITE" id="PS51819"/>
    </source>
</evidence>
<accession>A0A328AB07</accession>
<reference evidence="3" key="1">
    <citation type="submission" date="2018-05" db="EMBL/GenBank/DDBJ databases">
        <authorList>
            <person name="Li X."/>
        </authorList>
    </citation>
    <scope>NUCLEOTIDE SEQUENCE [LARGE SCALE GENOMIC DNA]</scope>
    <source>
        <strain evidence="3">LX32</strain>
    </source>
</reference>
<dbReference type="Pfam" id="PF00903">
    <property type="entry name" value="Glyoxalase"/>
    <property type="match status" value="1"/>
</dbReference>
<feature type="domain" description="VOC" evidence="1">
    <location>
        <begin position="4"/>
        <end position="120"/>
    </location>
</feature>
<dbReference type="PANTHER" id="PTHR46142">
    <property type="match status" value="1"/>
</dbReference>
<gene>
    <name evidence="2" type="ORF">DJ017_18440</name>
</gene>
<dbReference type="InterPro" id="IPR029068">
    <property type="entry name" value="Glyas_Bleomycin-R_OHBP_Dase"/>
</dbReference>
<organism evidence="2 3">
    <name type="scientific">Phenylobacterium soli</name>
    <dbReference type="NCBI Taxonomy" id="2170551"/>
    <lineage>
        <taxon>Bacteria</taxon>
        <taxon>Pseudomonadati</taxon>
        <taxon>Pseudomonadota</taxon>
        <taxon>Alphaproteobacteria</taxon>
        <taxon>Caulobacterales</taxon>
        <taxon>Caulobacteraceae</taxon>
        <taxon>Phenylobacterium</taxon>
    </lineage>
</organism>
<proteinExistence type="predicted"/>
<comment type="caution">
    <text evidence="2">The sequence shown here is derived from an EMBL/GenBank/DDBJ whole genome shotgun (WGS) entry which is preliminary data.</text>
</comment>
<dbReference type="InterPro" id="IPR004360">
    <property type="entry name" value="Glyas_Fos-R_dOase_dom"/>
</dbReference>
<evidence type="ECO:0000313" key="3">
    <source>
        <dbReference type="Proteomes" id="UP000249254"/>
    </source>
</evidence>
<sequence length="126" mass="13874">MIRLVDHINIATERLEETRAFYVEVLGLSEGPRPPFAFPGYWLYAGERPIVHMQFSPGPVGPSTESALNHAAFEVADMDGLIARLQQHGVAHRVVLIPGTKVRQAFFEDPNGVRLELNEARAVAGA</sequence>
<dbReference type="EMBL" id="QFYQ01000002">
    <property type="protein sequence ID" value="RAK51800.1"/>
    <property type="molecule type" value="Genomic_DNA"/>
</dbReference>
<dbReference type="PANTHER" id="PTHR46142:SF3">
    <property type="entry name" value="F18B13.24 PROTEIN"/>
    <property type="match status" value="1"/>
</dbReference>
<dbReference type="CDD" id="cd07245">
    <property type="entry name" value="VOC_like"/>
    <property type="match status" value="1"/>
</dbReference>
<protein>
    <submittedName>
        <fullName evidence="2">Glyoxalase</fullName>
    </submittedName>
</protein>
<keyword evidence="3" id="KW-1185">Reference proteome</keyword>
<dbReference type="OrthoDB" id="9803142at2"/>
<dbReference type="RefSeq" id="WP_111530362.1">
    <property type="nucleotide sequence ID" value="NZ_JBHRSG010000003.1"/>
</dbReference>
<dbReference type="SUPFAM" id="SSF54593">
    <property type="entry name" value="Glyoxalase/Bleomycin resistance protein/Dihydroxybiphenyl dioxygenase"/>
    <property type="match status" value="1"/>
</dbReference>
<evidence type="ECO:0000313" key="2">
    <source>
        <dbReference type="EMBL" id="RAK51800.1"/>
    </source>
</evidence>